<proteinExistence type="predicted"/>
<evidence type="ECO:0000256" key="1">
    <source>
        <dbReference type="SAM" id="Phobius"/>
    </source>
</evidence>
<evidence type="ECO:0000313" key="2">
    <source>
        <dbReference type="EMBL" id="CUR55160.1"/>
    </source>
</evidence>
<dbReference type="AlphaFoldDB" id="A0A2P2BZG3"/>
<organism evidence="2">
    <name type="scientific">metagenome</name>
    <dbReference type="NCBI Taxonomy" id="256318"/>
    <lineage>
        <taxon>unclassified sequences</taxon>
        <taxon>metagenomes</taxon>
    </lineage>
</organism>
<keyword evidence="1" id="KW-0812">Transmembrane</keyword>
<dbReference type="EMBL" id="CZKA01000016">
    <property type="protein sequence ID" value="CUR55160.1"/>
    <property type="molecule type" value="Genomic_DNA"/>
</dbReference>
<reference evidence="2" key="1">
    <citation type="submission" date="2015-08" db="EMBL/GenBank/DDBJ databases">
        <authorList>
            <person name="Babu N.S."/>
            <person name="Beckwith C.J."/>
            <person name="Beseler K.G."/>
            <person name="Brison A."/>
            <person name="Carone J.V."/>
            <person name="Caskin T.P."/>
            <person name="Diamond M."/>
            <person name="Durham M.E."/>
            <person name="Foxe J.M."/>
            <person name="Go M."/>
            <person name="Henderson B.A."/>
            <person name="Jones I.B."/>
            <person name="McGettigan J.A."/>
            <person name="Micheletti S.J."/>
            <person name="Nasrallah M.E."/>
            <person name="Ortiz D."/>
            <person name="Piller C.R."/>
            <person name="Privatt S.R."/>
            <person name="Schneider S.L."/>
            <person name="Sharp S."/>
            <person name="Smith T.C."/>
            <person name="Stanton J.D."/>
            <person name="Ullery H.E."/>
            <person name="Wilson R.J."/>
            <person name="Serrano M.G."/>
            <person name="Buck G."/>
            <person name="Lee V."/>
            <person name="Wang Y."/>
            <person name="Carvalho R."/>
            <person name="Voegtly L."/>
            <person name="Shi R."/>
            <person name="Duckworth R."/>
            <person name="Johnson A."/>
            <person name="Loviza R."/>
            <person name="Walstead R."/>
            <person name="Shah Z."/>
            <person name="Kiflezghi M."/>
            <person name="Wade K."/>
            <person name="Ball S.L."/>
            <person name="Bradley K.W."/>
            <person name="Asai D.J."/>
            <person name="Bowman C.A."/>
            <person name="Russell D.A."/>
            <person name="Pope W.H."/>
            <person name="Jacobs-Sera D."/>
            <person name="Hendrix R.W."/>
            <person name="Hatfull G.F."/>
        </authorList>
    </citation>
    <scope>NUCLEOTIDE SEQUENCE</scope>
</reference>
<dbReference type="InterPro" id="IPR025443">
    <property type="entry name" value="DUF4307"/>
</dbReference>
<feature type="transmembrane region" description="Helical" evidence="1">
    <location>
        <begin position="17"/>
        <end position="38"/>
    </location>
</feature>
<accession>A0A2P2BZG3</accession>
<keyword evidence="1" id="KW-1133">Transmembrane helix</keyword>
<gene>
    <name evidence="2" type="ORF">NOCA2230080</name>
</gene>
<dbReference type="Pfam" id="PF14155">
    <property type="entry name" value="DUF4307"/>
    <property type="match status" value="1"/>
</dbReference>
<name>A0A2P2BZG3_9ZZZZ</name>
<protein>
    <recommendedName>
        <fullName evidence="3">DUF4307 domain-containing protein</fullName>
    </recommendedName>
</protein>
<evidence type="ECO:0008006" key="3">
    <source>
        <dbReference type="Google" id="ProtNLM"/>
    </source>
</evidence>
<keyword evidence="1" id="KW-0472">Membrane</keyword>
<sequence>MTDLADRYGTSRRGLRPAVVVAGVLGAVFLAWLAWSAWSFSTPEVRSELVGYEVVSEHEATAKVDIRISDPEVRGACTVRAFAADHTVVGELPFAVPGPDDVDRDGGLMEISIRTERRATSVGELGCTTPDQVRPR</sequence>